<feature type="region of interest" description="Disordered" evidence="1">
    <location>
        <begin position="1"/>
        <end position="187"/>
    </location>
</feature>
<reference evidence="2" key="1">
    <citation type="submission" date="2022-06" db="EMBL/GenBank/DDBJ databases">
        <authorList>
            <person name="Andreotti S."/>
            <person name="Wyler E."/>
        </authorList>
    </citation>
    <scope>NUCLEOTIDE SEQUENCE</scope>
</reference>
<evidence type="ECO:0000313" key="3">
    <source>
        <dbReference type="Proteomes" id="UP001152836"/>
    </source>
</evidence>
<feature type="compositionally biased region" description="Low complexity" evidence="1">
    <location>
        <begin position="95"/>
        <end position="110"/>
    </location>
</feature>
<feature type="compositionally biased region" description="Low complexity" evidence="1">
    <location>
        <begin position="8"/>
        <end position="19"/>
    </location>
</feature>
<evidence type="ECO:0000256" key="1">
    <source>
        <dbReference type="SAM" id="MobiDB-lite"/>
    </source>
</evidence>
<comment type="caution">
    <text evidence="2">The sequence shown here is derived from an EMBL/GenBank/DDBJ whole genome shotgun (WGS) entry which is preliminary data.</text>
</comment>
<feature type="compositionally biased region" description="Basic and acidic residues" evidence="1">
    <location>
        <begin position="167"/>
        <end position="178"/>
    </location>
</feature>
<organism evidence="2 3">
    <name type="scientific">Phodopus roborovskii</name>
    <name type="common">Roborovski's desert hamster</name>
    <name type="synonym">Cricetulus roborovskii</name>
    <dbReference type="NCBI Taxonomy" id="109678"/>
    <lineage>
        <taxon>Eukaryota</taxon>
        <taxon>Metazoa</taxon>
        <taxon>Chordata</taxon>
        <taxon>Craniata</taxon>
        <taxon>Vertebrata</taxon>
        <taxon>Euteleostomi</taxon>
        <taxon>Mammalia</taxon>
        <taxon>Eutheria</taxon>
        <taxon>Euarchontoglires</taxon>
        <taxon>Glires</taxon>
        <taxon>Rodentia</taxon>
        <taxon>Myomorpha</taxon>
        <taxon>Muroidea</taxon>
        <taxon>Cricetidae</taxon>
        <taxon>Cricetinae</taxon>
        <taxon>Phodopus</taxon>
    </lineage>
</organism>
<dbReference type="AlphaFoldDB" id="A0AAU9ZD74"/>
<proteinExistence type="predicted"/>
<feature type="compositionally biased region" description="Low complexity" evidence="1">
    <location>
        <begin position="69"/>
        <end position="87"/>
    </location>
</feature>
<evidence type="ECO:0000313" key="2">
    <source>
        <dbReference type="EMBL" id="CAH6790646.1"/>
    </source>
</evidence>
<protein>
    <submittedName>
        <fullName evidence="2">3110021N24Rik protein</fullName>
    </submittedName>
</protein>
<dbReference type="Proteomes" id="UP001152836">
    <property type="component" value="Unassembled WGS sequence"/>
</dbReference>
<sequence length="197" mass="19986">MSYIIGNRAPPRSLALLRGLRSRRRPRPSAPPAASAPGPPQPRGSGGARSSVSGGAGYGGTTEALQAHGLGKASGAAVAAPASRAAGLQRPLDPTSRYGAGTAAAAPSTSGREREAARPRGGWGPVRSAPPAARGPPLTRLPGSRKLSAPPHPAPVRPQHLSSLPKVCERSCHSDRHPRAGMRGNLGSFLMETGGSF</sequence>
<keyword evidence="3" id="KW-1185">Reference proteome</keyword>
<accession>A0AAU9ZD74</accession>
<gene>
    <name evidence="2" type="primary">3110021N24Rik</name>
    <name evidence="2" type="ORF">PHOROB_LOCUS7925</name>
</gene>
<name>A0AAU9ZD74_PHORO</name>
<dbReference type="EMBL" id="CALSGD010001432">
    <property type="protein sequence ID" value="CAH6790646.1"/>
    <property type="molecule type" value="Genomic_DNA"/>
</dbReference>